<dbReference type="EMBL" id="RBAH01000042">
    <property type="protein sequence ID" value="RKN64439.1"/>
    <property type="molecule type" value="Genomic_DNA"/>
</dbReference>
<keyword evidence="3" id="KW-1185">Reference proteome</keyword>
<protein>
    <submittedName>
        <fullName evidence="2">Uncharacterized protein</fullName>
    </submittedName>
</protein>
<dbReference type="Pfam" id="PF11079">
    <property type="entry name" value="YqhG"/>
    <property type="match status" value="2"/>
</dbReference>
<evidence type="ECO:0000313" key="3">
    <source>
        <dbReference type="Proteomes" id="UP000282311"/>
    </source>
</evidence>
<feature type="region of interest" description="Disordered" evidence="1">
    <location>
        <begin position="77"/>
        <end position="108"/>
    </location>
</feature>
<proteinExistence type="predicted"/>
<organism evidence="2 3">
    <name type="scientific">Paenibacillus ginsengarvi</name>
    <dbReference type="NCBI Taxonomy" id="400777"/>
    <lineage>
        <taxon>Bacteria</taxon>
        <taxon>Bacillati</taxon>
        <taxon>Bacillota</taxon>
        <taxon>Bacilli</taxon>
        <taxon>Bacillales</taxon>
        <taxon>Paenibacillaceae</taxon>
        <taxon>Paenibacillus</taxon>
    </lineage>
</organism>
<evidence type="ECO:0000313" key="2">
    <source>
        <dbReference type="EMBL" id="RKN64439.1"/>
    </source>
</evidence>
<name>A0A3B0AVW0_9BACL</name>
<dbReference type="InterPro" id="IPR024562">
    <property type="entry name" value="YqhG"/>
</dbReference>
<dbReference type="RefSeq" id="WP_120751692.1">
    <property type="nucleotide sequence ID" value="NZ_RBAH01000042.1"/>
</dbReference>
<gene>
    <name evidence="2" type="ORF">D7M11_33820</name>
</gene>
<reference evidence="2 3" key="1">
    <citation type="journal article" date="2007" name="Int. J. Syst. Evol. Microbiol.">
        <title>Paenibacillus ginsengarvi sp. nov., isolated from soil from ginseng cultivation.</title>
        <authorList>
            <person name="Yoon M.H."/>
            <person name="Ten L.N."/>
            <person name="Im W.T."/>
        </authorList>
    </citation>
    <scope>NUCLEOTIDE SEQUENCE [LARGE SCALE GENOMIC DNA]</scope>
    <source>
        <strain evidence="2 3">KCTC 13059</strain>
    </source>
</reference>
<comment type="caution">
    <text evidence="2">The sequence shown here is derived from an EMBL/GenBank/DDBJ whole genome shotgun (WGS) entry which is preliminary data.</text>
</comment>
<dbReference type="AlphaFoldDB" id="A0A3B0AVW0"/>
<dbReference type="OrthoDB" id="2433584at2"/>
<evidence type="ECO:0000256" key="1">
    <source>
        <dbReference type="SAM" id="MobiDB-lite"/>
    </source>
</evidence>
<accession>A0A3B0AVW0</accession>
<dbReference type="Proteomes" id="UP000282311">
    <property type="component" value="Unassembled WGS sequence"/>
</dbReference>
<sequence length="338" mass="37926">MNNKQIQKFALRYLEQTGCHIIEKHPAYVTVKLSPEADKRLTNRSYYWSFVERTGAPPETMSFTFVFDPDKLNAEAEAKAKTAAPPPAGGGVQQQQGDAPRVLGPSGQPLAQGESILGRYFGVSAPAAGTFGPGRIPREEVTFGSRRLLQLFDAVRSAGKYVQLFEEPDSSSRGAPPSLGSSGYRSYLCTHVKLELECDMKRDELHSLAVDLTTGELIEQVQDKCSGRKLTPRLPPNVYIARPAVTIAKARTIIEQHVEKMLKRYDHGWAASANERLRDELERVDGYYEETVKALTDEAKQEAEQQWSKRREELEWQFQPRIRVHVVSGGLFHLRSPL</sequence>